<dbReference type="InterPro" id="IPR027417">
    <property type="entry name" value="P-loop_NTPase"/>
</dbReference>
<dbReference type="PROSITE" id="PS51194">
    <property type="entry name" value="HELICASE_CTER"/>
    <property type="match status" value="1"/>
</dbReference>
<dbReference type="Pfam" id="PF00271">
    <property type="entry name" value="Helicase_C"/>
    <property type="match status" value="1"/>
</dbReference>
<dbReference type="SUPFAM" id="SSF52540">
    <property type="entry name" value="P-loop containing nucleoside triphosphate hydrolases"/>
    <property type="match status" value="2"/>
</dbReference>
<dbReference type="EMBL" id="JAATJH010000001">
    <property type="protein sequence ID" value="NJC24677.1"/>
    <property type="molecule type" value="Genomic_DNA"/>
</dbReference>
<keyword evidence="5" id="KW-0808">Transferase</keyword>
<feature type="domain" description="Helicase C-terminal" evidence="4">
    <location>
        <begin position="816"/>
        <end position="976"/>
    </location>
</feature>
<dbReference type="InterPro" id="IPR049730">
    <property type="entry name" value="SNF2/RAD54-like_C"/>
</dbReference>
<dbReference type="SMART" id="SM00490">
    <property type="entry name" value="HELICc"/>
    <property type="match status" value="1"/>
</dbReference>
<evidence type="ECO:0000259" key="3">
    <source>
        <dbReference type="PROSITE" id="PS51192"/>
    </source>
</evidence>
<accession>A0ABX0X754</accession>
<dbReference type="InterPro" id="IPR014001">
    <property type="entry name" value="Helicase_ATP-bd"/>
</dbReference>
<evidence type="ECO:0000256" key="2">
    <source>
        <dbReference type="SAM" id="Coils"/>
    </source>
</evidence>
<keyword evidence="5" id="KW-0418">Kinase</keyword>
<keyword evidence="6" id="KW-1185">Reference proteome</keyword>
<dbReference type="RefSeq" id="WP_168035494.1">
    <property type="nucleotide sequence ID" value="NZ_JAATJH010000001.1"/>
</dbReference>
<dbReference type="Gene3D" id="3.40.50.10810">
    <property type="entry name" value="Tandem AAA-ATPase domain"/>
    <property type="match status" value="1"/>
</dbReference>
<feature type="coiled-coil region" evidence="2">
    <location>
        <begin position="941"/>
        <end position="968"/>
    </location>
</feature>
<dbReference type="Pfam" id="PF00176">
    <property type="entry name" value="SNF2-rel_dom"/>
    <property type="match status" value="1"/>
</dbReference>
<organism evidence="5 6">
    <name type="scientific">Neolewinella antarctica</name>
    <dbReference type="NCBI Taxonomy" id="442734"/>
    <lineage>
        <taxon>Bacteria</taxon>
        <taxon>Pseudomonadati</taxon>
        <taxon>Bacteroidota</taxon>
        <taxon>Saprospiria</taxon>
        <taxon>Saprospirales</taxon>
        <taxon>Lewinellaceae</taxon>
        <taxon>Neolewinella</taxon>
    </lineage>
</organism>
<dbReference type="SMART" id="SM00487">
    <property type="entry name" value="DEXDc"/>
    <property type="match status" value="1"/>
</dbReference>
<evidence type="ECO:0000313" key="5">
    <source>
        <dbReference type="EMBL" id="NJC24677.1"/>
    </source>
</evidence>
<dbReference type="CDD" id="cd18793">
    <property type="entry name" value="SF2_C_SNF"/>
    <property type="match status" value="1"/>
</dbReference>
<dbReference type="PROSITE" id="PS51192">
    <property type="entry name" value="HELICASE_ATP_BIND_1"/>
    <property type="match status" value="1"/>
</dbReference>
<dbReference type="PANTHER" id="PTHR10799">
    <property type="entry name" value="SNF2/RAD54 HELICASE FAMILY"/>
    <property type="match status" value="1"/>
</dbReference>
<reference evidence="5 6" key="1">
    <citation type="submission" date="2020-03" db="EMBL/GenBank/DDBJ databases">
        <title>Genomic Encyclopedia of Type Strains, Phase IV (KMG-IV): sequencing the most valuable type-strain genomes for metagenomic binning, comparative biology and taxonomic classification.</title>
        <authorList>
            <person name="Goeker M."/>
        </authorList>
    </citation>
    <scope>NUCLEOTIDE SEQUENCE [LARGE SCALE GENOMIC DNA]</scope>
    <source>
        <strain evidence="5 6">DSM 105096</strain>
    </source>
</reference>
<evidence type="ECO:0000259" key="4">
    <source>
        <dbReference type="PROSITE" id="PS51194"/>
    </source>
</evidence>
<keyword evidence="2" id="KW-0175">Coiled coil</keyword>
<dbReference type="InterPro" id="IPR001650">
    <property type="entry name" value="Helicase_C-like"/>
</dbReference>
<dbReference type="EC" id="2.7.11.1" evidence="5"/>
<dbReference type="Gene3D" id="3.40.50.300">
    <property type="entry name" value="P-loop containing nucleotide triphosphate hydrolases"/>
    <property type="match status" value="1"/>
</dbReference>
<dbReference type="InterPro" id="IPR038718">
    <property type="entry name" value="SNF2-like_sf"/>
</dbReference>
<protein>
    <submittedName>
        <fullName evidence="5">Non-specific serine/threonine protein kinase</fullName>
        <ecNumber evidence="5">2.7.11.1</ecNumber>
    </submittedName>
</protein>
<sequence length="981" mass="111755">MNTPEILFDFYEYRHGLYLPKAYVVGRSPAGRLVHVHHVAKAHGLGQYAIELTEGLARALQLLQALKPAAIAESFRKNKKTPVTLPTLLSNKNKDRDEVIRYAHHRSAEVLELCKEYGWAVSVNVNVRGVPEESVVKFSERAPVPEISFTLREDTCTYTLRVLDERGAPSPIRHHDWRVITNHPTPGWLVYDGQLVRFGGLNGNHVKPFLTKDVVTIPRAEFPDFWRGFVTKIAVDHPVIAEGFAYREVSAPDCLRLSARLHPFEHRYLIYPEFVYAEKAFSVGESKQRDVAHNTKPPYALTRILRDADAELLLLDRLLAYGLTPIAGTAAYTVSGSDRFASLEWLLGAREELELADVEVIAPSDHGQRFTEAVGSITIEFTDYGDWLDLKGTVIIGEHRIPFVKLVRFLQREERCFPLPDGNLFLIPAEWFSKYRPSLQFAKIEGKKVRLARSQAPLLLPLGLKISDDSVTDQVAAFRPSEQLKATLRPYQLTGVKWLVKHYYQQLGACLADDMGLGKTLQTIAVLLFAKEQLGGADVDAGQIGERKVSGLPPPQMDLFAPPATDEVFLQPLRALVVLPASLIYNWHHELERFAPGLTVLNHTGSKRQKDARVLRRFDVILTTYQTAQRDKHTLKELEFSYVVLDESQQIKNRQSKIFKALNELSATHRISLSGTPIENSLSDLWSQMQFINPGLLRGYTFFKREFIDPIEQRDDELKKDQLRRLVSPHLLRRTKAEVAPELPELEIQVYYCEMTTAHRKAYERELSAARNALLGTENPDDGGYKLKVIQTLTRLRQLANHPILLDDDYDQDSGKFTEVLAQWETLRRSGNKVLIFSSMVKHLELFRERLRETNEPYTWISGSTPTDKRAREVERFQTDPAVSTFFLSIKAAGTGLNLTAADYIFILDPWWNPSTEDQAIARAHRIGRVGNVFARKFITKGTIEEKINKLQQRKKRLAEDIIGTRRMPKYERGEIAYLLE</sequence>
<gene>
    <name evidence="5" type="ORF">GGR27_000158</name>
</gene>
<name>A0ABX0X754_9BACT</name>
<dbReference type="InterPro" id="IPR000330">
    <property type="entry name" value="SNF2_N"/>
</dbReference>
<feature type="domain" description="Helicase ATP-binding" evidence="3">
    <location>
        <begin position="500"/>
        <end position="695"/>
    </location>
</feature>
<keyword evidence="5" id="KW-0723">Serine/threonine-protein kinase</keyword>
<evidence type="ECO:0000256" key="1">
    <source>
        <dbReference type="ARBA" id="ARBA00022801"/>
    </source>
</evidence>
<evidence type="ECO:0000313" key="6">
    <source>
        <dbReference type="Proteomes" id="UP000770785"/>
    </source>
</evidence>
<proteinExistence type="predicted"/>
<dbReference type="GO" id="GO:0004674">
    <property type="term" value="F:protein serine/threonine kinase activity"/>
    <property type="evidence" value="ECO:0007669"/>
    <property type="project" value="UniProtKB-KW"/>
</dbReference>
<keyword evidence="1" id="KW-0378">Hydrolase</keyword>
<dbReference type="Proteomes" id="UP000770785">
    <property type="component" value="Unassembled WGS sequence"/>
</dbReference>
<comment type="caution">
    <text evidence="5">The sequence shown here is derived from an EMBL/GenBank/DDBJ whole genome shotgun (WGS) entry which is preliminary data.</text>
</comment>